<evidence type="ECO:0000313" key="1">
    <source>
        <dbReference type="EMBL" id="SLN29222.1"/>
    </source>
</evidence>
<organism evidence="1 2">
    <name type="scientific">Roseovarius albus</name>
    <dbReference type="NCBI Taxonomy" id="1247867"/>
    <lineage>
        <taxon>Bacteria</taxon>
        <taxon>Pseudomonadati</taxon>
        <taxon>Pseudomonadota</taxon>
        <taxon>Alphaproteobacteria</taxon>
        <taxon>Rhodobacterales</taxon>
        <taxon>Roseobacteraceae</taxon>
        <taxon>Roseovarius</taxon>
    </lineage>
</organism>
<dbReference type="EMBL" id="FWFX01000003">
    <property type="protein sequence ID" value="SLN29222.1"/>
    <property type="molecule type" value="Genomic_DNA"/>
</dbReference>
<name>A0A1X6YRU4_9RHOB</name>
<protein>
    <submittedName>
        <fullName evidence="1">Uncharacterized protein</fullName>
    </submittedName>
</protein>
<proteinExistence type="predicted"/>
<dbReference type="Proteomes" id="UP000193061">
    <property type="component" value="Unassembled WGS sequence"/>
</dbReference>
<reference evidence="1 2" key="1">
    <citation type="submission" date="2017-03" db="EMBL/GenBank/DDBJ databases">
        <authorList>
            <person name="Afonso C.L."/>
            <person name="Miller P.J."/>
            <person name="Scott M.A."/>
            <person name="Spackman E."/>
            <person name="Goraichik I."/>
            <person name="Dimitrov K.M."/>
            <person name="Suarez D.L."/>
            <person name="Swayne D.E."/>
        </authorList>
    </citation>
    <scope>NUCLEOTIDE SEQUENCE [LARGE SCALE GENOMIC DNA]</scope>
    <source>
        <strain evidence="1 2">CECT 7450</strain>
    </source>
</reference>
<keyword evidence="2" id="KW-1185">Reference proteome</keyword>
<dbReference type="AlphaFoldDB" id="A0A1X6YRU4"/>
<evidence type="ECO:0000313" key="2">
    <source>
        <dbReference type="Proteomes" id="UP000193061"/>
    </source>
</evidence>
<accession>A0A1X6YRU4</accession>
<sequence>MDKRRLAMSIAAFCDGAAKGINISGGRADSIFFVSQYCERFDTMNVVLWNYSDPPEIWIRWANCPPYEHLLIKCALSSGLFQHLDLDMCHTAAFVVHGQCLGFEEGCRLVQIGDLE</sequence>
<gene>
    <name evidence="1" type="ORF">ROA7450_01243</name>
</gene>